<dbReference type="GO" id="GO:0051920">
    <property type="term" value="F:peroxiredoxin activity"/>
    <property type="evidence" value="ECO:0007669"/>
    <property type="project" value="InterPro"/>
</dbReference>
<organism evidence="2 3">
    <name type="scientific">Gluconacetobacter diazotrophicus (strain ATCC 49037 / DSM 5601 / CCUG 37298 / CIP 103539 / LMG 7603 / PAl5)</name>
    <dbReference type="NCBI Taxonomy" id="272568"/>
    <lineage>
        <taxon>Bacteria</taxon>
        <taxon>Pseudomonadati</taxon>
        <taxon>Pseudomonadota</taxon>
        <taxon>Alphaproteobacteria</taxon>
        <taxon>Acetobacterales</taxon>
        <taxon>Acetobacteraceae</taxon>
        <taxon>Gluconacetobacter</taxon>
    </lineage>
</organism>
<protein>
    <submittedName>
        <fullName evidence="2">Putative carboxymuconolactone decarboxylase</fullName>
    </submittedName>
</protein>
<dbReference type="AlphaFoldDB" id="A9HQT2"/>
<feature type="domain" description="Carboxymuconolactone decarboxylase-like" evidence="1">
    <location>
        <begin position="77"/>
        <end position="161"/>
    </location>
</feature>
<reference evidence="2 3" key="1">
    <citation type="journal article" date="2009" name="BMC Genomics">
        <title>Complete genome sequence of the sugarcane nitrogen-fixing endophyte Gluconacetobacter diazotrophicus Pal5.</title>
        <authorList>
            <person name="Bertalan M."/>
            <person name="Albano R."/>
            <person name="Padua V."/>
            <person name="Rouws L."/>
            <person name="Rojas C."/>
            <person name="Hemerly A."/>
            <person name="Teixeira K."/>
            <person name="Schwab S."/>
            <person name="Araujo J."/>
            <person name="Oliveira A."/>
            <person name="Franca L."/>
            <person name="Magalhaes V."/>
            <person name="Alqueres S."/>
            <person name="Cardoso A."/>
            <person name="Almeida W."/>
            <person name="Loureiro M.M."/>
            <person name="Nogueira E."/>
            <person name="Cidade D."/>
            <person name="Oliveira D."/>
            <person name="Simao T."/>
            <person name="Macedo J."/>
            <person name="Valadao A."/>
            <person name="Dreschsel M."/>
            <person name="Freitas F."/>
            <person name="Vidal M."/>
            <person name="Guedes H."/>
            <person name="Rodrigues E."/>
            <person name="Meneses C."/>
            <person name="Brioso P."/>
            <person name="Pozzer L."/>
            <person name="Figueiredo D."/>
            <person name="Montano H."/>
            <person name="Junior J."/>
            <person name="Filho G."/>
            <person name="Flores V."/>
            <person name="Ferreira B."/>
            <person name="Branco A."/>
            <person name="Gonzalez P."/>
            <person name="Guillobel H."/>
            <person name="Lemos M."/>
            <person name="Seibel L."/>
            <person name="Macedo J."/>
            <person name="Alves-Ferreira M."/>
            <person name="Sachetto-Martins G."/>
            <person name="Coelho A."/>
            <person name="Santos E."/>
            <person name="Amaral G."/>
            <person name="Neves A."/>
            <person name="Pacheco A.B."/>
            <person name="Carvalho D."/>
            <person name="Lery L."/>
            <person name="Bisch P."/>
            <person name="Rossle S.C."/>
            <person name="Urmenyi T."/>
            <person name="Kruger W.V."/>
            <person name="Martins O."/>
            <person name="Baldani J.I."/>
            <person name="Ferreira P.C."/>
        </authorList>
    </citation>
    <scope>NUCLEOTIDE SEQUENCE [LARGE SCALE GENOMIC DNA]</scope>
    <source>
        <strain evidence="3">ATCC 49037 / DSM 5601 / CCUG 37298 / CIP 103539 / LMG 7603 / PAl5</strain>
    </source>
</reference>
<accession>A9HQT2</accession>
<gene>
    <name evidence="2" type="ordered locus">GDI2847</name>
</gene>
<name>A9HQT2_GLUDA</name>
<evidence type="ECO:0000313" key="3">
    <source>
        <dbReference type="Proteomes" id="UP000001176"/>
    </source>
</evidence>
<evidence type="ECO:0000259" key="1">
    <source>
        <dbReference type="Pfam" id="PF02627"/>
    </source>
</evidence>
<dbReference type="Gene3D" id="1.20.1290.10">
    <property type="entry name" value="AhpD-like"/>
    <property type="match status" value="1"/>
</dbReference>
<dbReference type="PANTHER" id="PTHR33570:SF10">
    <property type="entry name" value="GAMMA-CARBOXYMUCONOLACTONE DECARBOXYLASE"/>
    <property type="match status" value="1"/>
</dbReference>
<dbReference type="SUPFAM" id="SSF69118">
    <property type="entry name" value="AhpD-like"/>
    <property type="match status" value="1"/>
</dbReference>
<dbReference type="Proteomes" id="UP000001176">
    <property type="component" value="Chromosome"/>
</dbReference>
<dbReference type="Pfam" id="PF02627">
    <property type="entry name" value="CMD"/>
    <property type="match status" value="1"/>
</dbReference>
<proteinExistence type="predicted"/>
<dbReference type="EMBL" id="AM889285">
    <property type="protein sequence ID" value="CAP56790.1"/>
    <property type="molecule type" value="Genomic_DNA"/>
</dbReference>
<dbReference type="InterPro" id="IPR003779">
    <property type="entry name" value="CMD-like"/>
</dbReference>
<dbReference type="PANTHER" id="PTHR33570">
    <property type="entry name" value="4-CARBOXYMUCONOLACTONE DECARBOXYLASE FAMILY PROTEIN"/>
    <property type="match status" value="1"/>
</dbReference>
<keyword evidence="3" id="KW-1185">Reference proteome</keyword>
<dbReference type="KEGG" id="gdi:GDI2847"/>
<dbReference type="InterPro" id="IPR029032">
    <property type="entry name" value="AhpD-like"/>
</dbReference>
<dbReference type="InterPro" id="IPR052512">
    <property type="entry name" value="4CMD/NDH-1_regulator"/>
</dbReference>
<evidence type="ECO:0000313" key="2">
    <source>
        <dbReference type="EMBL" id="CAP56790.1"/>
    </source>
</evidence>
<sequence>MTDRQIRLTNDLRYLHFSYRPVISNLRRDDGLFWPAQRSSETDHMSDERFTEGKHAFEEITGVPASAFLDSLATTAPELGRFIMEWEFADVYGQTRLDARLREAVMIAACAARGATAAGVLQLRVGSALRAGLTRREIADICVQTGIIAGVPAALAALQIAGEVFAATPEE</sequence>